<evidence type="ECO:0000256" key="1">
    <source>
        <dbReference type="ARBA" id="ARBA00004196"/>
    </source>
</evidence>
<dbReference type="PRINTS" id="PR01490">
    <property type="entry name" value="RTXTOXIND"/>
</dbReference>
<name>A0A084EJV5_SPHYA</name>
<evidence type="ECO:0000256" key="4">
    <source>
        <dbReference type="SAM" id="Phobius"/>
    </source>
</evidence>
<dbReference type="EMBL" id="JGVR01000017">
    <property type="protein sequence ID" value="KEZ18247.1"/>
    <property type="molecule type" value="Genomic_DNA"/>
</dbReference>
<dbReference type="PANTHER" id="PTHR32347">
    <property type="entry name" value="EFFLUX SYSTEM COMPONENT YKNX-RELATED"/>
    <property type="match status" value="1"/>
</dbReference>
<sequence>MSVVSMPSETPRAAAPTSGGAMDRVVARKTLPLRAKIALGAAGVIALLGTAWYYMPSSNSQTLPADRIVVSTVSQGRFDDFLPLRARVTPLITVYLDAIEGGRVEEVLVEDGATVQKGQLLARLSNAELQLSVLARQTEVTQQLNSMRSQELALSQNRLTNNRAMLEADLDLKKAQRQYEREAPLAARGFVAGRTFADTRDDLSYQRDRRAVLARTQQTDERLQTSQLAQLRASAETLQSSLGVARASLEALNLRAPVAGTVSAFSIQVGQSMARGERLGQIDSPGRNKLVAGIDEFYLPRVQLGQTATVDWNGKSYRMKVAKIYPTVRNGQFEIDLQFLDGEPPQIQRGQTLQAKLTLGDPVRARLIPNGSFYNDTGGAWVFVVTPDGGAAVKRAVRLGRRNADYIEILDGLEPASRCSHPPIPGLPTRIGWSSRRSERQRHDPSVAQPA</sequence>
<dbReference type="Pfam" id="PF25917">
    <property type="entry name" value="BSH_RND"/>
    <property type="match status" value="1"/>
</dbReference>
<dbReference type="eggNOG" id="COG0845">
    <property type="taxonomic scope" value="Bacteria"/>
</dbReference>
<dbReference type="InterPro" id="IPR058625">
    <property type="entry name" value="MdtA-like_BSH"/>
</dbReference>
<dbReference type="Gene3D" id="2.40.50.100">
    <property type="match status" value="1"/>
</dbReference>
<evidence type="ECO:0000256" key="2">
    <source>
        <dbReference type="ARBA" id="ARBA00023054"/>
    </source>
</evidence>
<dbReference type="AlphaFoldDB" id="A0A084EJV5"/>
<dbReference type="STRING" id="13690.AX777_02455"/>
<evidence type="ECO:0000313" key="6">
    <source>
        <dbReference type="EMBL" id="KEZ18247.1"/>
    </source>
</evidence>
<dbReference type="RefSeq" id="WP_252364987.1">
    <property type="nucleotide sequence ID" value="NZ_JGVR01000017.1"/>
</dbReference>
<dbReference type="PANTHER" id="PTHR32347:SF23">
    <property type="entry name" value="BLL5650 PROTEIN"/>
    <property type="match status" value="1"/>
</dbReference>
<keyword evidence="4" id="KW-0472">Membrane</keyword>
<protein>
    <submittedName>
        <fullName evidence="6">Efflux transporter, RND family, MFP subunit</fullName>
    </submittedName>
</protein>
<dbReference type="PATRIC" id="fig|13690.10.peg.2876"/>
<keyword evidence="4" id="KW-0812">Transmembrane</keyword>
<reference evidence="6 7" key="1">
    <citation type="submission" date="2014-03" db="EMBL/GenBank/DDBJ databases">
        <title>Genome sequence of Sphingobium yanoikuyae B1.</title>
        <authorList>
            <person name="Gan H.M."/>
            <person name="Gan H.Y."/>
            <person name="Savka M.A."/>
        </authorList>
    </citation>
    <scope>NUCLEOTIDE SEQUENCE [LARGE SCALE GENOMIC DNA]</scope>
    <source>
        <strain evidence="6 7">B1</strain>
    </source>
</reference>
<evidence type="ECO:0000313" key="7">
    <source>
        <dbReference type="Proteomes" id="UP000028534"/>
    </source>
</evidence>
<organism evidence="6 7">
    <name type="scientific">Sphingobium yanoikuyae</name>
    <name type="common">Sphingomonas yanoikuyae</name>
    <dbReference type="NCBI Taxonomy" id="13690"/>
    <lineage>
        <taxon>Bacteria</taxon>
        <taxon>Pseudomonadati</taxon>
        <taxon>Pseudomonadota</taxon>
        <taxon>Alphaproteobacteria</taxon>
        <taxon>Sphingomonadales</taxon>
        <taxon>Sphingomonadaceae</taxon>
        <taxon>Sphingobium</taxon>
    </lineage>
</organism>
<dbReference type="Gene3D" id="2.40.420.20">
    <property type="match status" value="1"/>
</dbReference>
<dbReference type="InterPro" id="IPR050465">
    <property type="entry name" value="UPF0194_transport"/>
</dbReference>
<evidence type="ECO:0000259" key="5">
    <source>
        <dbReference type="Pfam" id="PF25917"/>
    </source>
</evidence>
<comment type="caution">
    <text evidence="6">The sequence shown here is derived from an EMBL/GenBank/DDBJ whole genome shotgun (WGS) entry which is preliminary data.</text>
</comment>
<keyword evidence="4" id="KW-1133">Transmembrane helix</keyword>
<dbReference type="Proteomes" id="UP000028534">
    <property type="component" value="Unassembled WGS sequence"/>
</dbReference>
<feature type="transmembrane region" description="Helical" evidence="4">
    <location>
        <begin position="37"/>
        <end position="55"/>
    </location>
</feature>
<feature type="region of interest" description="Disordered" evidence="3">
    <location>
        <begin position="418"/>
        <end position="451"/>
    </location>
</feature>
<keyword evidence="2" id="KW-0175">Coiled coil</keyword>
<dbReference type="GO" id="GO:0030313">
    <property type="term" value="C:cell envelope"/>
    <property type="evidence" value="ECO:0007669"/>
    <property type="project" value="UniProtKB-SubCell"/>
</dbReference>
<feature type="domain" description="Multidrug resistance protein MdtA-like barrel-sandwich hybrid" evidence="5">
    <location>
        <begin position="101"/>
        <end position="278"/>
    </location>
</feature>
<proteinExistence type="predicted"/>
<evidence type="ECO:0000256" key="3">
    <source>
        <dbReference type="SAM" id="MobiDB-lite"/>
    </source>
</evidence>
<feature type="compositionally biased region" description="Basic and acidic residues" evidence="3">
    <location>
        <begin position="436"/>
        <end position="445"/>
    </location>
</feature>
<accession>A0A084EJV5</accession>
<comment type="subcellular location">
    <subcellularLocation>
        <location evidence="1">Cell envelope</location>
    </subcellularLocation>
</comment>
<dbReference type="Gene3D" id="1.10.287.470">
    <property type="entry name" value="Helix hairpin bin"/>
    <property type="match status" value="1"/>
</dbReference>
<gene>
    <name evidence="6" type="ORF">CP98_02801</name>
</gene>